<sequence>MVGGGCTGSRCWQATKGGRGTRQQAAEGGGGGGHDALAAPTYGRHGQNRPTRSSGGGDVGGGRVWSTEGRRRSRLLAAEGGGYGAGATRARLGSAQAHRAAAAMAITGGAPGNGDWSPEVRERRRKQL</sequence>
<evidence type="ECO:0000313" key="2">
    <source>
        <dbReference type="Proteomes" id="UP000515123"/>
    </source>
</evidence>
<evidence type="ECO:0000313" key="3">
    <source>
        <dbReference type="RefSeq" id="XP_020089036.1"/>
    </source>
</evidence>
<evidence type="ECO:0000256" key="1">
    <source>
        <dbReference type="SAM" id="MobiDB-lite"/>
    </source>
</evidence>
<dbReference type="RefSeq" id="XP_020089036.1">
    <property type="nucleotide sequence ID" value="XM_020233447.1"/>
</dbReference>
<proteinExistence type="predicted"/>
<dbReference type="Proteomes" id="UP000515123">
    <property type="component" value="Linkage group 5"/>
</dbReference>
<keyword evidence="2" id="KW-1185">Reference proteome</keyword>
<feature type="region of interest" description="Disordered" evidence="1">
    <location>
        <begin position="105"/>
        <end position="128"/>
    </location>
</feature>
<reference evidence="3" key="2">
    <citation type="submission" date="2025-08" db="UniProtKB">
        <authorList>
            <consortium name="RefSeq"/>
        </authorList>
    </citation>
    <scope>IDENTIFICATION</scope>
    <source>
        <tissue evidence="3">Leaf</tissue>
    </source>
</reference>
<feature type="region of interest" description="Disordered" evidence="1">
    <location>
        <begin position="1"/>
        <end position="71"/>
    </location>
</feature>
<name>A0A6P5EYX7_ANACO</name>
<reference evidence="2" key="1">
    <citation type="journal article" date="2015" name="Nat. Genet.">
        <title>The pineapple genome and the evolution of CAM photosynthesis.</title>
        <authorList>
            <person name="Ming R."/>
            <person name="VanBuren R."/>
            <person name="Wai C.M."/>
            <person name="Tang H."/>
            <person name="Schatz M.C."/>
            <person name="Bowers J.E."/>
            <person name="Lyons E."/>
            <person name="Wang M.L."/>
            <person name="Chen J."/>
            <person name="Biggers E."/>
            <person name="Zhang J."/>
            <person name="Huang L."/>
            <person name="Zhang L."/>
            <person name="Miao W."/>
            <person name="Zhang J."/>
            <person name="Ye Z."/>
            <person name="Miao C."/>
            <person name="Lin Z."/>
            <person name="Wang H."/>
            <person name="Zhou H."/>
            <person name="Yim W.C."/>
            <person name="Priest H.D."/>
            <person name="Zheng C."/>
            <person name="Woodhouse M."/>
            <person name="Edger P.P."/>
            <person name="Guyot R."/>
            <person name="Guo H.B."/>
            <person name="Guo H."/>
            <person name="Zheng G."/>
            <person name="Singh R."/>
            <person name="Sharma A."/>
            <person name="Min X."/>
            <person name="Zheng Y."/>
            <person name="Lee H."/>
            <person name="Gurtowski J."/>
            <person name="Sedlazeck F.J."/>
            <person name="Harkess A."/>
            <person name="McKain M.R."/>
            <person name="Liao Z."/>
            <person name="Fang J."/>
            <person name="Liu J."/>
            <person name="Zhang X."/>
            <person name="Zhang Q."/>
            <person name="Hu W."/>
            <person name="Qin Y."/>
            <person name="Wang K."/>
            <person name="Chen L.Y."/>
            <person name="Shirley N."/>
            <person name="Lin Y.R."/>
            <person name="Liu L.Y."/>
            <person name="Hernandez A.G."/>
            <person name="Wright C.L."/>
            <person name="Bulone V."/>
            <person name="Tuskan G.A."/>
            <person name="Heath K."/>
            <person name="Zee F."/>
            <person name="Moore P.H."/>
            <person name="Sunkar R."/>
            <person name="Leebens-Mack J.H."/>
            <person name="Mockler T."/>
            <person name="Bennetzen J.L."/>
            <person name="Freeling M."/>
            <person name="Sankoff D."/>
            <person name="Paterson A.H."/>
            <person name="Zhu X."/>
            <person name="Yang X."/>
            <person name="Smith J.A."/>
            <person name="Cushman J.C."/>
            <person name="Paull R.E."/>
            <person name="Yu Q."/>
        </authorList>
    </citation>
    <scope>NUCLEOTIDE SEQUENCE [LARGE SCALE GENOMIC DNA]</scope>
    <source>
        <strain evidence="2">cv. F153</strain>
    </source>
</reference>
<dbReference type="AlphaFoldDB" id="A0A6P5EYX7"/>
<accession>A0A6P5EYX7</accession>
<organism evidence="2 3">
    <name type="scientific">Ananas comosus</name>
    <name type="common">Pineapple</name>
    <name type="synonym">Ananas ananas</name>
    <dbReference type="NCBI Taxonomy" id="4615"/>
    <lineage>
        <taxon>Eukaryota</taxon>
        <taxon>Viridiplantae</taxon>
        <taxon>Streptophyta</taxon>
        <taxon>Embryophyta</taxon>
        <taxon>Tracheophyta</taxon>
        <taxon>Spermatophyta</taxon>
        <taxon>Magnoliopsida</taxon>
        <taxon>Liliopsida</taxon>
        <taxon>Poales</taxon>
        <taxon>Bromeliaceae</taxon>
        <taxon>Bromelioideae</taxon>
        <taxon>Ananas</taxon>
    </lineage>
</organism>
<dbReference type="GeneID" id="109710709"/>
<gene>
    <name evidence="3" type="primary">LOC109710709</name>
</gene>
<feature type="compositionally biased region" description="Gly residues" evidence="1">
    <location>
        <begin position="54"/>
        <end position="63"/>
    </location>
</feature>
<protein>
    <submittedName>
        <fullName evidence="3">Glycine-rich protein DOT1-like</fullName>
    </submittedName>
</protein>